<proteinExistence type="inferred from homology"/>
<dbReference type="GO" id="GO:0003968">
    <property type="term" value="F:RNA-directed RNA polymerase activity"/>
    <property type="evidence" value="ECO:0007669"/>
    <property type="project" value="UniProtKB-KW"/>
</dbReference>
<accession>A0A913YWT7</accession>
<dbReference type="GO" id="GO:0003723">
    <property type="term" value="F:RNA binding"/>
    <property type="evidence" value="ECO:0007669"/>
    <property type="project" value="UniProtKB-KW"/>
</dbReference>
<dbReference type="PANTHER" id="PTHR23079:SF55">
    <property type="entry name" value="RNA-DIRECTED RNA POLYMERASE"/>
    <property type="match status" value="1"/>
</dbReference>
<evidence type="ECO:0000313" key="4">
    <source>
        <dbReference type="Proteomes" id="UP000887567"/>
    </source>
</evidence>
<evidence type="ECO:0000256" key="1">
    <source>
        <dbReference type="RuleBase" id="RU363098"/>
    </source>
</evidence>
<comment type="similarity">
    <text evidence="1">Belongs to the RdRP family.</text>
</comment>
<dbReference type="AlphaFoldDB" id="A0A913YWT7"/>
<organism evidence="3 4">
    <name type="scientific">Exaiptasia diaphana</name>
    <name type="common">Tropical sea anemone</name>
    <name type="synonym">Aiptasia pulchella</name>
    <dbReference type="NCBI Taxonomy" id="2652724"/>
    <lineage>
        <taxon>Eukaryota</taxon>
        <taxon>Metazoa</taxon>
        <taxon>Cnidaria</taxon>
        <taxon>Anthozoa</taxon>
        <taxon>Hexacorallia</taxon>
        <taxon>Actiniaria</taxon>
        <taxon>Aiptasiidae</taxon>
        <taxon>Exaiptasia</taxon>
    </lineage>
</organism>
<evidence type="ECO:0000313" key="3">
    <source>
        <dbReference type="EnsemblMetazoa" id="XP_028518957.1"/>
    </source>
</evidence>
<dbReference type="OMA" id="PGDDVWN"/>
<dbReference type="InterPro" id="IPR057596">
    <property type="entry name" value="RDRP_core"/>
</dbReference>
<dbReference type="Pfam" id="PF05183">
    <property type="entry name" value="RdRP"/>
    <property type="match status" value="1"/>
</dbReference>
<dbReference type="GO" id="GO:0031380">
    <property type="term" value="C:nuclear RNA-directed RNA polymerase complex"/>
    <property type="evidence" value="ECO:0007669"/>
    <property type="project" value="TreeGrafter"/>
</dbReference>
<feature type="domain" description="RDRP core" evidence="2">
    <location>
        <begin position="66"/>
        <end position="566"/>
    </location>
</feature>
<dbReference type="EC" id="2.7.7.48" evidence="1"/>
<keyword evidence="1" id="KW-0694">RNA-binding</keyword>
<dbReference type="OrthoDB" id="6513042at2759"/>
<keyword evidence="1" id="KW-0548">Nucleotidyltransferase</keyword>
<name>A0A913YWT7_EXADI</name>
<dbReference type="InterPro" id="IPR007855">
    <property type="entry name" value="RDRP"/>
</dbReference>
<protein>
    <recommendedName>
        <fullName evidence="1">RNA-dependent RNA polymerase</fullName>
        <ecNumber evidence="1">2.7.7.48</ecNumber>
    </recommendedName>
</protein>
<sequence>MAFPVFVPDELVVPPPSDHIQNNLVKHLQMKDNVFSSFEYLPIQDSFILQHLRKKKGKEVVDFIMVVTFQETEASSKDGTAMDVIKKGICYEGSCYRFLGHTDSQLSTKTCYLMHDSELAIYDYFQTFADFNAISSVSKRSEYIGNLFVGFDRHMSLKENDYFVIDDIKKGRHSFTNGCGYMNMQLATEVKQLENLQYIPSIVKIVYQGFFGTLVARTDLNFVKVEFRNSMKKFSSQNRDLLTNMTSLGILDYSRPYTNGYLGCKDVMLLVDRGIQRDYLSQLQDEYYSLLDNLCTSKSQAAYYLETSGHNDLLKLLNNEGFPSVKEKMLKLREEEMKKIRGEDLKVEAAYNNRSILRILVPKSRVVMAASDPYSLLDYGECYFNPTLSKQEERDFAEVDKVVVFRQSSYYSGDVLVLRLVRKNKDYEHLKDCIIFPTKGGNPHALECGGGDLARDKFFVTWDLNLIPKWHAAPFPYGPSTIAHLGGRIYEQGLQLRFRDRAKEYMNTMFGYPDNYAKQMKMTQRQELAQYFANYDANLISRFDSIFMKYASALGPSCKQCLHLHHAYFRSASILGKGEDLERVIANYEAEYKELLRPETKPKRCCLVNRLVKYGWLKPFFDPGDDVWNIMERRAITFVQQLEKLQEEGAGK</sequence>
<comment type="catalytic activity">
    <reaction evidence="1">
        <text>RNA(n) + a ribonucleoside 5'-triphosphate = RNA(n+1) + diphosphate</text>
        <dbReference type="Rhea" id="RHEA:21248"/>
        <dbReference type="Rhea" id="RHEA-COMP:14527"/>
        <dbReference type="Rhea" id="RHEA-COMP:17342"/>
        <dbReference type="ChEBI" id="CHEBI:33019"/>
        <dbReference type="ChEBI" id="CHEBI:61557"/>
        <dbReference type="ChEBI" id="CHEBI:140395"/>
        <dbReference type="EC" id="2.7.7.48"/>
    </reaction>
</comment>
<evidence type="ECO:0000259" key="2">
    <source>
        <dbReference type="Pfam" id="PF05183"/>
    </source>
</evidence>
<dbReference type="RefSeq" id="XP_028518957.1">
    <property type="nucleotide sequence ID" value="XM_028663156.1"/>
</dbReference>
<keyword evidence="1" id="KW-0696">RNA-directed RNA polymerase</keyword>
<dbReference type="GO" id="GO:0030422">
    <property type="term" value="P:siRNA processing"/>
    <property type="evidence" value="ECO:0007669"/>
    <property type="project" value="TreeGrafter"/>
</dbReference>
<dbReference type="PANTHER" id="PTHR23079">
    <property type="entry name" value="RNA-DEPENDENT RNA POLYMERASE"/>
    <property type="match status" value="1"/>
</dbReference>
<dbReference type="KEGG" id="epa:110252386"/>
<dbReference type="GeneID" id="110252386"/>
<keyword evidence="1" id="KW-0808">Transferase</keyword>
<dbReference type="EnsemblMetazoa" id="XM_028663156.1">
    <property type="protein sequence ID" value="XP_028518957.1"/>
    <property type="gene ID" value="LOC110252386"/>
</dbReference>
<keyword evidence="4" id="KW-1185">Reference proteome</keyword>
<dbReference type="Proteomes" id="UP000887567">
    <property type="component" value="Unplaced"/>
</dbReference>
<reference evidence="3" key="1">
    <citation type="submission" date="2022-11" db="UniProtKB">
        <authorList>
            <consortium name="EnsemblMetazoa"/>
        </authorList>
    </citation>
    <scope>IDENTIFICATION</scope>
</reference>